<feature type="domain" description="Nudix hydrolase" evidence="6">
    <location>
        <begin position="6"/>
        <end position="157"/>
    </location>
</feature>
<keyword evidence="8" id="KW-1185">Reference proteome</keyword>
<evidence type="ECO:0000256" key="1">
    <source>
        <dbReference type="ARBA" id="ARBA00001946"/>
    </source>
</evidence>
<evidence type="ECO:0000313" key="7">
    <source>
        <dbReference type="EMBL" id="OEH92110.1"/>
    </source>
</evidence>
<evidence type="ECO:0000256" key="3">
    <source>
        <dbReference type="ARBA" id="ARBA00022723"/>
    </source>
</evidence>
<evidence type="ECO:0000259" key="6">
    <source>
        <dbReference type="PROSITE" id="PS51462"/>
    </source>
</evidence>
<dbReference type="Gene3D" id="3.90.79.10">
    <property type="entry name" value="Nucleoside Triphosphate Pyrophosphohydrolase"/>
    <property type="match status" value="1"/>
</dbReference>
<evidence type="ECO:0000256" key="2">
    <source>
        <dbReference type="ARBA" id="ARBA00005582"/>
    </source>
</evidence>
<dbReference type="InterPro" id="IPR000086">
    <property type="entry name" value="NUDIX_hydrolase_dom"/>
</dbReference>
<dbReference type="EMBL" id="MJEH01000034">
    <property type="protein sequence ID" value="OEH92110.1"/>
    <property type="molecule type" value="Genomic_DNA"/>
</dbReference>
<dbReference type="PROSITE" id="PS51462">
    <property type="entry name" value="NUDIX"/>
    <property type="match status" value="1"/>
</dbReference>
<reference evidence="7 8" key="1">
    <citation type="submission" date="2016-08" db="EMBL/GenBank/DDBJ databases">
        <title>Genome of Bacillus solimangrovi GH2-4.</title>
        <authorList>
            <person name="Lim S."/>
            <person name="Kim B.-C."/>
        </authorList>
    </citation>
    <scope>NUCLEOTIDE SEQUENCE [LARGE SCALE GENOMIC DNA]</scope>
    <source>
        <strain evidence="7 8">GH2-4</strain>
    </source>
</reference>
<dbReference type="InterPro" id="IPR015797">
    <property type="entry name" value="NUDIX_hydrolase-like_dom_sf"/>
</dbReference>
<dbReference type="STRING" id="1305675.BFG57_16635"/>
<gene>
    <name evidence="7" type="ORF">BFG57_16635</name>
</gene>
<dbReference type="PANTHER" id="PTHR43758">
    <property type="entry name" value="7,8-DIHYDRO-8-OXOGUANINE TRIPHOSPHATASE"/>
    <property type="match status" value="1"/>
</dbReference>
<dbReference type="GO" id="GO:0016818">
    <property type="term" value="F:hydrolase activity, acting on acid anhydrides, in phosphorus-containing anhydrides"/>
    <property type="evidence" value="ECO:0007669"/>
    <property type="project" value="TreeGrafter"/>
</dbReference>
<keyword evidence="3" id="KW-0479">Metal-binding</keyword>
<dbReference type="PANTHER" id="PTHR43758:SF8">
    <property type="entry name" value="8-OXO-DGTP DIPHOSPHATASE YTKD-RELATED"/>
    <property type="match status" value="1"/>
</dbReference>
<dbReference type="OrthoDB" id="9131041at2"/>
<name>A0A1E5LDH0_9BACI</name>
<dbReference type="SUPFAM" id="SSF55811">
    <property type="entry name" value="Nudix"/>
    <property type="match status" value="1"/>
</dbReference>
<organism evidence="7 8">
    <name type="scientific">Bacillus solimangrovi</name>
    <dbReference type="NCBI Taxonomy" id="1305675"/>
    <lineage>
        <taxon>Bacteria</taxon>
        <taxon>Bacillati</taxon>
        <taxon>Bacillota</taxon>
        <taxon>Bacilli</taxon>
        <taxon>Bacillales</taxon>
        <taxon>Bacillaceae</taxon>
        <taxon>Bacillus</taxon>
    </lineage>
</organism>
<comment type="cofactor">
    <cofactor evidence="1">
        <name>Mg(2+)</name>
        <dbReference type="ChEBI" id="CHEBI:18420"/>
    </cofactor>
</comment>
<dbReference type="CDD" id="cd04665">
    <property type="entry name" value="NUDIX_RppH"/>
    <property type="match status" value="1"/>
</dbReference>
<dbReference type="Pfam" id="PF00293">
    <property type="entry name" value="NUDIX"/>
    <property type="match status" value="1"/>
</dbReference>
<keyword evidence="5" id="KW-0460">Magnesium</keyword>
<dbReference type="RefSeq" id="WP_069717852.1">
    <property type="nucleotide sequence ID" value="NZ_MJEH01000034.1"/>
</dbReference>
<dbReference type="GO" id="GO:0046872">
    <property type="term" value="F:metal ion binding"/>
    <property type="evidence" value="ECO:0007669"/>
    <property type="project" value="UniProtKB-KW"/>
</dbReference>
<dbReference type="PROSITE" id="PS00893">
    <property type="entry name" value="NUDIX_BOX"/>
    <property type="match status" value="1"/>
</dbReference>
<accession>A0A1E5LDH0</accession>
<comment type="caution">
    <text evidence="7">The sequence shown here is derived from an EMBL/GenBank/DDBJ whole genome shotgun (WGS) entry which is preliminary data.</text>
</comment>
<dbReference type="GO" id="GO:0005737">
    <property type="term" value="C:cytoplasm"/>
    <property type="evidence" value="ECO:0007669"/>
    <property type="project" value="TreeGrafter"/>
</dbReference>
<dbReference type="InterPro" id="IPR014078">
    <property type="entry name" value="Nudix_YtkD"/>
</dbReference>
<dbReference type="InterPro" id="IPR020084">
    <property type="entry name" value="NUDIX_hydrolase_CS"/>
</dbReference>
<dbReference type="AlphaFoldDB" id="A0A1E5LDH0"/>
<evidence type="ECO:0000256" key="4">
    <source>
        <dbReference type="ARBA" id="ARBA00022801"/>
    </source>
</evidence>
<protein>
    <submittedName>
        <fullName evidence="7">Nucleoside triphosphatase YtkD</fullName>
    </submittedName>
</protein>
<proteinExistence type="inferred from homology"/>
<dbReference type="Proteomes" id="UP000095209">
    <property type="component" value="Unassembled WGS sequence"/>
</dbReference>
<dbReference type="NCBIfam" id="TIGR02705">
    <property type="entry name" value="nudix_YtkD"/>
    <property type="match status" value="1"/>
</dbReference>
<evidence type="ECO:0000313" key="8">
    <source>
        <dbReference type="Proteomes" id="UP000095209"/>
    </source>
</evidence>
<keyword evidence="4" id="KW-0378">Hydrolase</keyword>
<sequence>MFTFKDYYDNVVKLSFEREPFSKYPKHVWVICRYKDQWLLTRHKRRGVEFPGGKVEEGEVAHEAAKREVLEETGGIVKNLHYIGQYSVSGKGGTIVKNIYFAEIEKVEAQPTYYETNGPVLFSKLPNDFSGYQYSFMMKDEVLPNSLKRIEELSLYA</sequence>
<evidence type="ECO:0000256" key="5">
    <source>
        <dbReference type="ARBA" id="ARBA00022842"/>
    </source>
</evidence>
<comment type="similarity">
    <text evidence="2">Belongs to the Nudix hydrolase family.</text>
</comment>